<proteinExistence type="predicted"/>
<sequence length="244" mass="26072">MNITSGKPIEAFAPMYPNRVLTGNPDDMTTIESMKEALKNPAFEQKWGKVLRAKHPQLKAAHANTTASNALNGKTPAASSRAADSAVVTGELNVPKANVPKFHQTANLKTRQVKTADGWMPRGMEATPMDKTGLDLNRGQEGDPLVAAGLISSAEGQRGARSAPGLDSLLPKLGKALDALIHRLNPSVKRGDVTVKGIRAQDAATEKSRLLAAMDAAADMEKQTGLYTPVRTVWDKGLRQYVLA</sequence>
<reference evidence="1" key="1">
    <citation type="submission" date="2016-01" db="EMBL/GenBank/DDBJ databases">
        <authorList>
            <person name="Peeters C."/>
        </authorList>
    </citation>
    <scope>NUCLEOTIDE SEQUENCE</scope>
    <source>
        <strain evidence="1">LMG 29321</strain>
    </source>
</reference>
<name>A0A158DNK1_9BURK</name>
<protein>
    <submittedName>
        <fullName evidence="1">Uncharacterized protein</fullName>
    </submittedName>
</protein>
<dbReference type="RefSeq" id="WP_062608857.1">
    <property type="nucleotide sequence ID" value="NZ_FCOX02000033.1"/>
</dbReference>
<accession>A0A158DNK1</accession>
<dbReference type="AlphaFoldDB" id="A0A158DNK1"/>
<gene>
    <name evidence="1" type="ORF">AWB78_05329</name>
</gene>
<evidence type="ECO:0000313" key="1">
    <source>
        <dbReference type="EMBL" id="SAK95337.1"/>
    </source>
</evidence>
<keyword evidence="2" id="KW-1185">Reference proteome</keyword>
<evidence type="ECO:0000313" key="2">
    <source>
        <dbReference type="Proteomes" id="UP000071859"/>
    </source>
</evidence>
<comment type="caution">
    <text evidence="1">The sequence shown here is derived from an EMBL/GenBank/DDBJ whole genome shotgun (WGS) entry which is preliminary data.</text>
</comment>
<dbReference type="EMBL" id="FCOX02000033">
    <property type="protein sequence ID" value="SAK95337.1"/>
    <property type="molecule type" value="Genomic_DNA"/>
</dbReference>
<organism evidence="1 2">
    <name type="scientific">Caballeronia calidae</name>
    <dbReference type="NCBI Taxonomy" id="1777139"/>
    <lineage>
        <taxon>Bacteria</taxon>
        <taxon>Pseudomonadati</taxon>
        <taxon>Pseudomonadota</taxon>
        <taxon>Betaproteobacteria</taxon>
        <taxon>Burkholderiales</taxon>
        <taxon>Burkholderiaceae</taxon>
        <taxon>Caballeronia</taxon>
    </lineage>
</organism>
<dbReference type="Proteomes" id="UP000071859">
    <property type="component" value="Unassembled WGS sequence"/>
</dbReference>